<dbReference type="InterPro" id="IPR036779">
    <property type="entry name" value="LysM_dom_sf"/>
</dbReference>
<dbReference type="SUPFAM" id="SSF54556">
    <property type="entry name" value="Chitinase insertion domain"/>
    <property type="match status" value="1"/>
</dbReference>
<dbReference type="InterPro" id="IPR053214">
    <property type="entry name" value="LysM12-like"/>
</dbReference>
<dbReference type="Gene3D" id="3.10.350.10">
    <property type="entry name" value="LysM domain"/>
    <property type="match status" value="2"/>
</dbReference>
<evidence type="ECO:0000256" key="4">
    <source>
        <dbReference type="ARBA" id="ARBA00012729"/>
    </source>
</evidence>
<dbReference type="GO" id="GO:0008843">
    <property type="term" value="F:endochitinase activity"/>
    <property type="evidence" value="ECO:0007669"/>
    <property type="project" value="UniProtKB-EC"/>
</dbReference>
<dbReference type="PROSITE" id="PS51910">
    <property type="entry name" value="GH18_2"/>
    <property type="match status" value="1"/>
</dbReference>
<evidence type="ECO:0000259" key="17">
    <source>
        <dbReference type="PROSITE" id="PS51910"/>
    </source>
</evidence>
<keyword evidence="10" id="KW-0119">Carbohydrate metabolism</keyword>
<gene>
    <name evidence="18" type="ORF">C8A01DRAFT_35884</name>
</gene>
<keyword evidence="5" id="KW-0964">Secreted</keyword>
<evidence type="ECO:0000256" key="9">
    <source>
        <dbReference type="ARBA" id="ARBA00023026"/>
    </source>
</evidence>
<evidence type="ECO:0000313" key="18">
    <source>
        <dbReference type="EMBL" id="KAK4040103.1"/>
    </source>
</evidence>
<feature type="compositionally biased region" description="Gly residues" evidence="14">
    <location>
        <begin position="1245"/>
        <end position="1254"/>
    </location>
</feature>
<keyword evidence="15" id="KW-0732">Signal</keyword>
<evidence type="ECO:0000256" key="7">
    <source>
        <dbReference type="ARBA" id="ARBA00022801"/>
    </source>
</evidence>
<proteinExistence type="inferred from homology"/>
<feature type="domain" description="LysM" evidence="16">
    <location>
        <begin position="412"/>
        <end position="461"/>
    </location>
</feature>
<dbReference type="EC" id="3.2.1.14" evidence="4"/>
<dbReference type="SUPFAM" id="SSF51445">
    <property type="entry name" value="(Trans)glycosidases"/>
    <property type="match status" value="1"/>
</dbReference>
<keyword evidence="12" id="KW-0624">Polysaccharide degradation</keyword>
<dbReference type="Pfam" id="PF00704">
    <property type="entry name" value="Glyco_hydro_18"/>
    <property type="match status" value="1"/>
</dbReference>
<keyword evidence="9" id="KW-0843">Virulence</keyword>
<dbReference type="Gene3D" id="3.10.50.10">
    <property type="match status" value="1"/>
</dbReference>
<dbReference type="CDD" id="cd02878">
    <property type="entry name" value="GH18_zymocin_alpha"/>
    <property type="match status" value="1"/>
</dbReference>
<dbReference type="PROSITE" id="PS51782">
    <property type="entry name" value="LYSM"/>
    <property type="match status" value="2"/>
</dbReference>
<dbReference type="InterPro" id="IPR036861">
    <property type="entry name" value="Endochitinase-like_sf"/>
</dbReference>
<dbReference type="GO" id="GO:0008061">
    <property type="term" value="F:chitin binding"/>
    <property type="evidence" value="ECO:0007669"/>
    <property type="project" value="UniProtKB-KW"/>
</dbReference>
<keyword evidence="6" id="KW-0147">Chitin-binding</keyword>
<comment type="subcellular location">
    <subcellularLocation>
        <location evidence="2">Secreted</location>
    </subcellularLocation>
</comment>
<feature type="region of interest" description="Disordered" evidence="14">
    <location>
        <begin position="1217"/>
        <end position="1258"/>
    </location>
</feature>
<reference evidence="19" key="1">
    <citation type="journal article" date="2023" name="Mol. Phylogenet. Evol.">
        <title>Genome-scale phylogeny and comparative genomics of the fungal order Sordariales.</title>
        <authorList>
            <person name="Hensen N."/>
            <person name="Bonometti L."/>
            <person name="Westerberg I."/>
            <person name="Brannstrom I.O."/>
            <person name="Guillou S."/>
            <person name="Cros-Aarteil S."/>
            <person name="Calhoun S."/>
            <person name="Haridas S."/>
            <person name="Kuo A."/>
            <person name="Mondo S."/>
            <person name="Pangilinan J."/>
            <person name="Riley R."/>
            <person name="LaButti K."/>
            <person name="Andreopoulos B."/>
            <person name="Lipzen A."/>
            <person name="Chen C."/>
            <person name="Yan M."/>
            <person name="Daum C."/>
            <person name="Ng V."/>
            <person name="Clum A."/>
            <person name="Steindorff A."/>
            <person name="Ohm R.A."/>
            <person name="Martin F."/>
            <person name="Silar P."/>
            <person name="Natvig D.O."/>
            <person name="Lalanne C."/>
            <person name="Gautier V."/>
            <person name="Ament-Velasquez S.L."/>
            <person name="Kruys A."/>
            <person name="Hutchinson M.I."/>
            <person name="Powell A.J."/>
            <person name="Barry K."/>
            <person name="Miller A.N."/>
            <person name="Grigoriev I.V."/>
            <person name="Debuchy R."/>
            <person name="Gladieux P."/>
            <person name="Hiltunen Thoren M."/>
            <person name="Johannesson H."/>
        </authorList>
    </citation>
    <scope>NUCLEOTIDE SEQUENCE [LARGE SCALE GENOMIC DNA]</scope>
    <source>
        <strain evidence="19">CBS 284.82</strain>
    </source>
</reference>
<dbReference type="PANTHER" id="PTHR47700">
    <property type="entry name" value="V CHITINASE, PUTATIVE (AFU_ORTHOLOGUE AFUA_6G13720)-RELATED"/>
    <property type="match status" value="1"/>
</dbReference>
<comment type="caution">
    <text evidence="18">The sequence shown here is derived from an EMBL/GenBank/DDBJ whole genome shotgun (WGS) entry which is preliminary data.</text>
</comment>
<dbReference type="InterPro" id="IPR029070">
    <property type="entry name" value="Chitinase_insertion_sf"/>
</dbReference>
<evidence type="ECO:0000256" key="5">
    <source>
        <dbReference type="ARBA" id="ARBA00022525"/>
    </source>
</evidence>
<feature type="signal peptide" evidence="15">
    <location>
        <begin position="1"/>
        <end position="17"/>
    </location>
</feature>
<keyword evidence="11 13" id="KW-0326">Glycosidase</keyword>
<sequence length="1548" mass="168702">MKSAHVFLLSAATVVHGAVDINGARVVQPLSDGDFSLIDDPLTYVPEQHNCPLPCSVDYANVHKWTPYYSVNRLQRCELPMLLHFSVLLPLDDPNTDVLIRSCTLGTDPASAGDRTVINATSIPIDNPKLGAALFQPRVNVAPACAIDGRETSGELALTASGGRASSEEALGLLDGMREFFDATDNCDEAFLFAYHKQTVASIHIGAGLGKPTVASALQAVAGRLQAGDSMANQTVAQICGGGRGPETVFGLSIDNTGDIVGVQKTAVAWSRGDCADGTETHETLAVKVFDIASAPLTDDDGTAINTTNTTTGNTTSPALRQRNRRAGHIWHRADRLGKRATCTHIRVEAGDGCTSLTTKCGIRGSDFLKYNPKTDLCTTLHPGDYVCCSAGDPYTDPKPESPKPNPDGSCASHLIQNDDTCADLAKTYGLTEDQIESFNKGTTWGWTECRSMLAGYNMCLSTGSAPLPPPQQGTQCGPLVPGTEWTDTSIPMTDLNPCPLNACCSNWGHCGPFLVHCDIHAPPDAGPGVKLPGFESTCVSNCGNEIKLNSRPPTTFSRIGYYESWNMNRDCLWLKAENANPDWAYTHIHWGFAEIDPATWTVVLKDPHNQWESFKKLPLVKRIVSFGGWAYSTEPATYNIIRQAIITNREVFATNVAKFITDEGLDGVDIDWEYPGAPDILVDGVPIGQPGDGVAYLRFLTTLKQKLPDKSVSIAAPASYWYLKAFPIDRISLVIDYIVYMTYDLHGQWDYGNPNAYDSCPSGKCIRSHVNLTETYNTLSIITKAGVENAKIFVGEASYGRSFHMAVDGCWGPMCDFTGTRLQSDAQPGRCTNSPGYIAYAEINEIIKAGGGEVVYDADSNTDVLLYQGDYISYMTPETMKTRQAEWKSWHFGGTIDWAIDLQAFGQEDFDVPPPIPADGEEVCRAGDSADLNADLLCQFACSYGFCPESTCDCDLTGSARPLPPVVSTEEFMAWDEMDVDLQRLCKFTCKYGYCPKEFCTKPKVDEYIDGSVDSSLDLNGMQDKAKYNAIQEKCMLFKYPEYRNPTNCLAECIDEVEAAQAEGRTTNYGCVGNFPLDKELPWTKYPGSFDPDNVYVEGKCVCDNVLVNTIADAVIDALPIIAQITCYVVMSAFKLVLDVGLQFVPGVGKILDAGLDAIATAAQLVSYAYPEDQDPMGAFSWWLSPCGGESDLVPDEVKQVFDTLNQIVDGVSSFEKPKNIGKGSGKKGDAANPNDQSKPKPGTGTGPNGTGNGQTKRQLKCEVLPNESTIIIGGAKNTLRVQSCTKAANGDSTTTMNDHIVTTVTFGPTATVIEKVCEAAHTQACYHYSSAIAKNPQWDTLKCQHGTVKAPQASYRPGPDAWRRQHHKSWRTGPVAEAFRDHLDCQVDEWPPRYFLTRGVSPELANAGKKGGQLMRFLPAKENGNAGQAFKSVCFRPHLEALGPTEFKKKWDASTAKKTSVKGKKVESLQSSIELDVTPSFRFSKFEHAANPLPDAGMWANPCWPKRAASQDPGFTLWAWDDWYTVNNPKPKWNFKDEYKKGTNGD</sequence>
<dbReference type="CDD" id="cd00035">
    <property type="entry name" value="ChtBD1"/>
    <property type="match status" value="1"/>
</dbReference>
<evidence type="ECO:0000256" key="15">
    <source>
        <dbReference type="SAM" id="SignalP"/>
    </source>
</evidence>
<evidence type="ECO:0000256" key="1">
    <source>
        <dbReference type="ARBA" id="ARBA00000822"/>
    </source>
</evidence>
<dbReference type="Proteomes" id="UP001303115">
    <property type="component" value="Unassembled WGS sequence"/>
</dbReference>
<evidence type="ECO:0000256" key="11">
    <source>
        <dbReference type="ARBA" id="ARBA00023295"/>
    </source>
</evidence>
<dbReference type="GO" id="GO:0000272">
    <property type="term" value="P:polysaccharide catabolic process"/>
    <property type="evidence" value="ECO:0007669"/>
    <property type="project" value="UniProtKB-KW"/>
</dbReference>
<evidence type="ECO:0000256" key="12">
    <source>
        <dbReference type="ARBA" id="ARBA00023326"/>
    </source>
</evidence>
<evidence type="ECO:0000256" key="13">
    <source>
        <dbReference type="RuleBase" id="RU000489"/>
    </source>
</evidence>
<dbReference type="Gene3D" id="3.20.20.80">
    <property type="entry name" value="Glycosidases"/>
    <property type="match status" value="1"/>
</dbReference>
<accession>A0AAN6SS82</accession>
<name>A0AAN6SS82_9PEZI</name>
<dbReference type="InterPro" id="IPR017853">
    <property type="entry name" value="GH"/>
</dbReference>
<evidence type="ECO:0000313" key="19">
    <source>
        <dbReference type="Proteomes" id="UP001303115"/>
    </source>
</evidence>
<evidence type="ECO:0000256" key="3">
    <source>
        <dbReference type="ARBA" id="ARBA00008682"/>
    </source>
</evidence>
<feature type="chain" id="PRO_5043043740" description="chitinase" evidence="15">
    <location>
        <begin position="18"/>
        <end position="1548"/>
    </location>
</feature>
<evidence type="ECO:0000256" key="8">
    <source>
        <dbReference type="ARBA" id="ARBA00023024"/>
    </source>
</evidence>
<dbReference type="SMART" id="SM00636">
    <property type="entry name" value="Glyco_18"/>
    <property type="match status" value="1"/>
</dbReference>
<organism evidence="18 19">
    <name type="scientific">Parachaetomium inaequale</name>
    <dbReference type="NCBI Taxonomy" id="2588326"/>
    <lineage>
        <taxon>Eukaryota</taxon>
        <taxon>Fungi</taxon>
        <taxon>Dikarya</taxon>
        <taxon>Ascomycota</taxon>
        <taxon>Pezizomycotina</taxon>
        <taxon>Sordariomycetes</taxon>
        <taxon>Sordariomycetidae</taxon>
        <taxon>Sordariales</taxon>
        <taxon>Chaetomiaceae</taxon>
        <taxon>Parachaetomium</taxon>
    </lineage>
</organism>
<evidence type="ECO:0000259" key="16">
    <source>
        <dbReference type="PROSITE" id="PS51782"/>
    </source>
</evidence>
<dbReference type="InterPro" id="IPR011583">
    <property type="entry name" value="Chitinase_II/V-like_cat"/>
</dbReference>
<dbReference type="GO" id="GO:0005576">
    <property type="term" value="C:extracellular region"/>
    <property type="evidence" value="ECO:0007669"/>
    <property type="project" value="UniProtKB-SubCell"/>
</dbReference>
<evidence type="ECO:0000256" key="10">
    <source>
        <dbReference type="ARBA" id="ARBA00023277"/>
    </source>
</evidence>
<dbReference type="InterPro" id="IPR001579">
    <property type="entry name" value="Glyco_hydro_18_chit_AS"/>
</dbReference>
<evidence type="ECO:0000256" key="2">
    <source>
        <dbReference type="ARBA" id="ARBA00004613"/>
    </source>
</evidence>
<protein>
    <recommendedName>
        <fullName evidence="4">chitinase</fullName>
        <ecNumber evidence="4">3.2.1.14</ecNumber>
    </recommendedName>
</protein>
<keyword evidence="8" id="KW-0146">Chitin degradation</keyword>
<evidence type="ECO:0000256" key="14">
    <source>
        <dbReference type="SAM" id="MobiDB-lite"/>
    </source>
</evidence>
<dbReference type="PANTHER" id="PTHR47700:SF2">
    <property type="entry name" value="CHITINASE"/>
    <property type="match status" value="1"/>
</dbReference>
<dbReference type="SUPFAM" id="SSF57016">
    <property type="entry name" value="Plant lectins/antimicrobial peptides"/>
    <property type="match status" value="1"/>
</dbReference>
<keyword evidence="7 13" id="KW-0378">Hydrolase</keyword>
<comment type="catalytic activity">
    <reaction evidence="1">
        <text>Random endo-hydrolysis of N-acetyl-beta-D-glucosaminide (1-&gt;4)-beta-linkages in chitin and chitodextrins.</text>
        <dbReference type="EC" id="3.2.1.14"/>
    </reaction>
</comment>
<dbReference type="InterPro" id="IPR001223">
    <property type="entry name" value="Glyco_hydro18_cat"/>
</dbReference>
<feature type="domain" description="GH18" evidence="17">
    <location>
        <begin position="557"/>
        <end position="914"/>
    </location>
</feature>
<dbReference type="EMBL" id="MU854384">
    <property type="protein sequence ID" value="KAK4040103.1"/>
    <property type="molecule type" value="Genomic_DNA"/>
</dbReference>
<evidence type="ECO:0000256" key="6">
    <source>
        <dbReference type="ARBA" id="ARBA00022669"/>
    </source>
</evidence>
<dbReference type="Pfam" id="PF01476">
    <property type="entry name" value="LysM"/>
    <property type="match status" value="1"/>
</dbReference>
<feature type="domain" description="LysM" evidence="16">
    <location>
        <begin position="344"/>
        <end position="389"/>
    </location>
</feature>
<comment type="similarity">
    <text evidence="3">Belongs to the glycosyl hydrolase 18 family. Chitinase class V subfamily.</text>
</comment>
<dbReference type="PROSITE" id="PS01095">
    <property type="entry name" value="GH18_1"/>
    <property type="match status" value="1"/>
</dbReference>
<dbReference type="GO" id="GO:0006032">
    <property type="term" value="P:chitin catabolic process"/>
    <property type="evidence" value="ECO:0007669"/>
    <property type="project" value="UniProtKB-KW"/>
</dbReference>
<keyword evidence="19" id="KW-1185">Reference proteome</keyword>
<dbReference type="InterPro" id="IPR018392">
    <property type="entry name" value="LysM"/>
</dbReference>